<evidence type="ECO:0000256" key="4">
    <source>
        <dbReference type="ARBA" id="ARBA00023306"/>
    </source>
</evidence>
<dbReference type="InterPro" id="IPR048258">
    <property type="entry name" value="Cyclins_cyclin-box"/>
</dbReference>
<evidence type="ECO:0000256" key="5">
    <source>
        <dbReference type="RuleBase" id="RU000383"/>
    </source>
</evidence>
<dbReference type="Gene3D" id="1.10.472.10">
    <property type="entry name" value="Cyclin-like"/>
    <property type="match status" value="2"/>
</dbReference>
<dbReference type="InterPro" id="IPR036915">
    <property type="entry name" value="Cyclin-like_sf"/>
</dbReference>
<name>A0AAV9AZR0_ACOGR</name>
<dbReference type="EMBL" id="JAUJYN010000006">
    <property type="protein sequence ID" value="KAK1269865.1"/>
    <property type="molecule type" value="Genomic_DNA"/>
</dbReference>
<dbReference type="FunFam" id="1.10.472.10:FF:000167">
    <property type="entry name" value="Mitotic cyclin 6"/>
    <property type="match status" value="1"/>
</dbReference>
<feature type="domain" description="Cyclin-like" evidence="7">
    <location>
        <begin position="140"/>
        <end position="224"/>
    </location>
</feature>
<evidence type="ECO:0000256" key="2">
    <source>
        <dbReference type="ARBA" id="ARBA00022618"/>
    </source>
</evidence>
<dbReference type="AlphaFoldDB" id="A0AAV9AZR0"/>
<keyword evidence="10" id="KW-1185">Reference proteome</keyword>
<dbReference type="PANTHER" id="PTHR10177">
    <property type="entry name" value="CYCLINS"/>
    <property type="match status" value="1"/>
</dbReference>
<comment type="similarity">
    <text evidence="1">Belongs to the cyclin family. Cyclin AB subfamily.</text>
</comment>
<proteinExistence type="inferred from homology"/>
<dbReference type="SMART" id="SM00385">
    <property type="entry name" value="CYCLIN"/>
    <property type="match status" value="2"/>
</dbReference>
<evidence type="ECO:0000256" key="1">
    <source>
        <dbReference type="ARBA" id="ARBA00006955"/>
    </source>
</evidence>
<dbReference type="InterPro" id="IPR039361">
    <property type="entry name" value="Cyclin"/>
</dbReference>
<accession>A0AAV9AZR0</accession>
<evidence type="ECO:0000313" key="10">
    <source>
        <dbReference type="Proteomes" id="UP001179952"/>
    </source>
</evidence>
<feature type="domain" description="Cyclin-like" evidence="7">
    <location>
        <begin position="237"/>
        <end position="325"/>
    </location>
</feature>
<evidence type="ECO:0000256" key="3">
    <source>
        <dbReference type="ARBA" id="ARBA00023127"/>
    </source>
</evidence>
<dbReference type="Pfam" id="PF02984">
    <property type="entry name" value="Cyclin_C"/>
    <property type="match status" value="1"/>
</dbReference>
<reference evidence="9" key="1">
    <citation type="journal article" date="2023" name="Nat. Commun.">
        <title>Diploid and tetraploid genomes of Acorus and the evolution of monocots.</title>
        <authorList>
            <person name="Ma L."/>
            <person name="Liu K.W."/>
            <person name="Li Z."/>
            <person name="Hsiao Y.Y."/>
            <person name="Qi Y."/>
            <person name="Fu T."/>
            <person name="Tang G.D."/>
            <person name="Zhang D."/>
            <person name="Sun W.H."/>
            <person name="Liu D.K."/>
            <person name="Li Y."/>
            <person name="Chen G.Z."/>
            <person name="Liu X.D."/>
            <person name="Liao X.Y."/>
            <person name="Jiang Y.T."/>
            <person name="Yu X."/>
            <person name="Hao Y."/>
            <person name="Huang J."/>
            <person name="Zhao X.W."/>
            <person name="Ke S."/>
            <person name="Chen Y.Y."/>
            <person name="Wu W.L."/>
            <person name="Hsu J.L."/>
            <person name="Lin Y.F."/>
            <person name="Huang M.D."/>
            <person name="Li C.Y."/>
            <person name="Huang L."/>
            <person name="Wang Z.W."/>
            <person name="Zhao X."/>
            <person name="Zhong W.Y."/>
            <person name="Peng D.H."/>
            <person name="Ahmad S."/>
            <person name="Lan S."/>
            <person name="Zhang J.S."/>
            <person name="Tsai W.C."/>
            <person name="Van de Peer Y."/>
            <person name="Liu Z.J."/>
        </authorList>
    </citation>
    <scope>NUCLEOTIDE SEQUENCE</scope>
    <source>
        <strain evidence="9">SCP</strain>
    </source>
</reference>
<reference evidence="9" key="2">
    <citation type="submission" date="2023-06" db="EMBL/GenBank/DDBJ databases">
        <authorList>
            <person name="Ma L."/>
            <person name="Liu K.-W."/>
            <person name="Li Z."/>
            <person name="Hsiao Y.-Y."/>
            <person name="Qi Y."/>
            <person name="Fu T."/>
            <person name="Tang G."/>
            <person name="Zhang D."/>
            <person name="Sun W.-H."/>
            <person name="Liu D.-K."/>
            <person name="Li Y."/>
            <person name="Chen G.-Z."/>
            <person name="Liu X.-D."/>
            <person name="Liao X.-Y."/>
            <person name="Jiang Y.-T."/>
            <person name="Yu X."/>
            <person name="Hao Y."/>
            <person name="Huang J."/>
            <person name="Zhao X.-W."/>
            <person name="Ke S."/>
            <person name="Chen Y.-Y."/>
            <person name="Wu W.-L."/>
            <person name="Hsu J.-L."/>
            <person name="Lin Y.-F."/>
            <person name="Huang M.-D."/>
            <person name="Li C.-Y."/>
            <person name="Huang L."/>
            <person name="Wang Z.-W."/>
            <person name="Zhao X."/>
            <person name="Zhong W.-Y."/>
            <person name="Peng D.-H."/>
            <person name="Ahmad S."/>
            <person name="Lan S."/>
            <person name="Zhang J.-S."/>
            <person name="Tsai W.-C."/>
            <person name="Van De Peer Y."/>
            <person name="Liu Z.-J."/>
        </authorList>
    </citation>
    <scope>NUCLEOTIDE SEQUENCE</scope>
    <source>
        <strain evidence="9">SCP</strain>
        <tissue evidence="9">Leaves</tissue>
    </source>
</reference>
<evidence type="ECO:0000256" key="6">
    <source>
        <dbReference type="SAM" id="MobiDB-lite"/>
    </source>
</evidence>
<dbReference type="InterPro" id="IPR013763">
    <property type="entry name" value="Cyclin-like_dom"/>
</dbReference>
<keyword evidence="3 5" id="KW-0195">Cyclin</keyword>
<dbReference type="InterPro" id="IPR004367">
    <property type="entry name" value="Cyclin_C-dom"/>
</dbReference>
<organism evidence="9 10">
    <name type="scientific">Acorus gramineus</name>
    <name type="common">Dwarf sweet flag</name>
    <dbReference type="NCBI Taxonomy" id="55184"/>
    <lineage>
        <taxon>Eukaryota</taxon>
        <taxon>Viridiplantae</taxon>
        <taxon>Streptophyta</taxon>
        <taxon>Embryophyta</taxon>
        <taxon>Tracheophyta</taxon>
        <taxon>Spermatophyta</taxon>
        <taxon>Magnoliopsida</taxon>
        <taxon>Liliopsida</taxon>
        <taxon>Acoraceae</taxon>
        <taxon>Acorus</taxon>
    </lineage>
</organism>
<dbReference type="FunFam" id="1.10.472.10:FF:000013">
    <property type="entry name" value="Cyclin A1"/>
    <property type="match status" value="1"/>
</dbReference>
<evidence type="ECO:0000259" key="7">
    <source>
        <dbReference type="SMART" id="SM00385"/>
    </source>
</evidence>
<dbReference type="CDD" id="cd20506">
    <property type="entry name" value="CYCLIN_AtCycA-like_rpt2"/>
    <property type="match status" value="1"/>
</dbReference>
<dbReference type="Proteomes" id="UP001179952">
    <property type="component" value="Unassembled WGS sequence"/>
</dbReference>
<dbReference type="SUPFAM" id="SSF47954">
    <property type="entry name" value="Cyclin-like"/>
    <property type="match status" value="2"/>
</dbReference>
<sequence>MADKENAIRLTRAAKKRALEEGPPPQPTRASKRRSGADKRVVLGEIPSVSNSAAAAPPPQPSDPKPRQTRKRSVRKLTADVTPPPHSNDDYDPQMCPADAEDIYKYLLSMEVEPKRRPLSDYIEAVQNDVTENMRAILVDWLVEVAEEYRLVSETLYLTISYIDRFLSKHAVHRQKLQLLGVSSMLIASKYEEISPPHVEDFCYITDNTYMKDEVVKMESDVLNLLKFEMSNPTIKNFLWRFIRAAQEDHKNPSLQLEFLGNYLAEISLLDYGCLRFLPSIVAASVVFLARFTINPKVHPWSSSLQRCIGYQPSDLKDCVHAIHDLQLHRKWSSLVAIKDKYSKHLFKCVATLSSPSEIPPLYFEDVRI</sequence>
<evidence type="ECO:0000259" key="8">
    <source>
        <dbReference type="SMART" id="SM01332"/>
    </source>
</evidence>
<gene>
    <name evidence="9" type="ORF">QJS04_geneDACA006325</name>
</gene>
<keyword evidence="4" id="KW-0131">Cell cycle</keyword>
<dbReference type="InterPro" id="IPR006671">
    <property type="entry name" value="Cyclin_N"/>
</dbReference>
<dbReference type="PROSITE" id="PS00292">
    <property type="entry name" value="CYCLINS"/>
    <property type="match status" value="1"/>
</dbReference>
<keyword evidence="2" id="KW-0132">Cell division</keyword>
<feature type="domain" description="Cyclin C-terminal" evidence="8">
    <location>
        <begin position="233"/>
        <end position="356"/>
    </location>
</feature>
<feature type="region of interest" description="Disordered" evidence="6">
    <location>
        <begin position="1"/>
        <end position="95"/>
    </location>
</feature>
<dbReference type="SMART" id="SM01332">
    <property type="entry name" value="Cyclin_C"/>
    <property type="match status" value="1"/>
</dbReference>
<comment type="caution">
    <text evidence="9">The sequence shown here is derived from an EMBL/GenBank/DDBJ whole genome shotgun (WGS) entry which is preliminary data.</text>
</comment>
<protein>
    <submittedName>
        <fullName evidence="9">Cyclin-A3-1</fullName>
    </submittedName>
</protein>
<evidence type="ECO:0000313" key="9">
    <source>
        <dbReference type="EMBL" id="KAK1269865.1"/>
    </source>
</evidence>
<dbReference type="Pfam" id="PF00134">
    <property type="entry name" value="Cyclin_N"/>
    <property type="match status" value="1"/>
</dbReference>
<dbReference type="GO" id="GO:0051301">
    <property type="term" value="P:cell division"/>
    <property type="evidence" value="ECO:0007669"/>
    <property type="project" value="UniProtKB-KW"/>
</dbReference>